<dbReference type="SUPFAM" id="SSF47781">
    <property type="entry name" value="RuvA domain 2-like"/>
    <property type="match status" value="1"/>
</dbReference>
<dbReference type="InterPro" id="IPR004509">
    <property type="entry name" value="Competence_ComEA_HhH"/>
</dbReference>
<dbReference type="STRING" id="1286106.MPL1_06819"/>
<dbReference type="eggNOG" id="COG1555">
    <property type="taxonomic scope" value="Bacteria"/>
</dbReference>
<dbReference type="InterPro" id="IPR010994">
    <property type="entry name" value="RuvA_2-like"/>
</dbReference>
<feature type="domain" description="Helix-hairpin-helix DNA-binding motif class 1" evidence="2">
    <location>
        <begin position="34"/>
        <end position="53"/>
    </location>
</feature>
<dbReference type="GO" id="GO:0015627">
    <property type="term" value="C:type II protein secretion system complex"/>
    <property type="evidence" value="ECO:0007669"/>
    <property type="project" value="TreeGrafter"/>
</dbReference>
<reference evidence="3 4" key="1">
    <citation type="journal article" date="2013" name="Genome Announc.">
        <title>Draft Genome Sequence of Methylophaga lonarensis MPLT, a Haloalkaliphilic (Non-Methane-Utilizing) Methylotroph.</title>
        <authorList>
            <person name="Shetty S.A."/>
            <person name="Marathe N.P."/>
            <person name="Munot H."/>
            <person name="Antony C.P."/>
            <person name="Dhotre D.P."/>
            <person name="Murrell J.C."/>
            <person name="Shouche Y.S."/>
        </authorList>
    </citation>
    <scope>NUCLEOTIDE SEQUENCE [LARGE SCALE GENOMIC DNA]</scope>
    <source>
        <strain evidence="3 4">MPL</strain>
    </source>
</reference>
<evidence type="ECO:0000313" key="4">
    <source>
        <dbReference type="Proteomes" id="UP000012019"/>
    </source>
</evidence>
<name>M7P0V2_9GAMM</name>
<gene>
    <name evidence="3" type="ORF">MPL1_06819</name>
</gene>
<dbReference type="PANTHER" id="PTHR21180:SF32">
    <property type="entry name" value="ENDONUCLEASE_EXONUCLEASE_PHOSPHATASE FAMILY DOMAIN-CONTAINING PROTEIN 1"/>
    <property type="match status" value="1"/>
</dbReference>
<dbReference type="SMART" id="SM00278">
    <property type="entry name" value="HhH1"/>
    <property type="match status" value="2"/>
</dbReference>
<dbReference type="InterPro" id="IPR003583">
    <property type="entry name" value="Hlx-hairpin-Hlx_DNA-bd_motif"/>
</dbReference>
<dbReference type="InterPro" id="IPR051675">
    <property type="entry name" value="Endo/Exo/Phosphatase_dom_1"/>
</dbReference>
<keyword evidence="3" id="KW-0675">Receptor</keyword>
<feature type="signal peptide" evidence="1">
    <location>
        <begin position="1"/>
        <end position="22"/>
    </location>
</feature>
<evidence type="ECO:0000313" key="3">
    <source>
        <dbReference type="EMBL" id="EMR13102.1"/>
    </source>
</evidence>
<keyword evidence="4" id="KW-1185">Reference proteome</keyword>
<dbReference type="GO" id="GO:0003677">
    <property type="term" value="F:DNA binding"/>
    <property type="evidence" value="ECO:0007669"/>
    <property type="project" value="InterPro"/>
</dbReference>
<feature type="chain" id="PRO_5004082627" evidence="1">
    <location>
        <begin position="23"/>
        <end position="88"/>
    </location>
</feature>
<proteinExistence type="predicted"/>
<dbReference type="EMBL" id="APHR01000034">
    <property type="protein sequence ID" value="EMR13102.1"/>
    <property type="molecule type" value="Genomic_DNA"/>
</dbReference>
<dbReference type="AlphaFoldDB" id="M7P0V2"/>
<keyword evidence="1" id="KW-0732">Signal</keyword>
<comment type="caution">
    <text evidence="3">The sequence shown here is derived from an EMBL/GenBank/DDBJ whole genome shotgun (WGS) entry which is preliminary data.</text>
</comment>
<dbReference type="GO" id="GO:0006281">
    <property type="term" value="P:DNA repair"/>
    <property type="evidence" value="ECO:0007669"/>
    <property type="project" value="InterPro"/>
</dbReference>
<sequence>MLKKWIVSFLLAFSLATGVAFAAEKINLNTATAEQLQLLDGVGPSTAASIIDYRDANGGFSSVDEVVNVRGIGDKKAAQLAEQVTVSD</sequence>
<dbReference type="RefSeq" id="WP_009726357.1">
    <property type="nucleotide sequence ID" value="NZ_APHR01000034.1"/>
</dbReference>
<dbReference type="Pfam" id="PF12836">
    <property type="entry name" value="HHH_3"/>
    <property type="match status" value="1"/>
</dbReference>
<accession>M7P0V2</accession>
<dbReference type="OrthoDB" id="7510573at2"/>
<dbReference type="NCBIfam" id="TIGR00426">
    <property type="entry name" value="competence protein ComEA helix-hairpin-helix repeat region"/>
    <property type="match status" value="1"/>
</dbReference>
<organism evidence="3 4">
    <name type="scientific">Methylophaga lonarensis MPL</name>
    <dbReference type="NCBI Taxonomy" id="1286106"/>
    <lineage>
        <taxon>Bacteria</taxon>
        <taxon>Pseudomonadati</taxon>
        <taxon>Pseudomonadota</taxon>
        <taxon>Gammaproteobacteria</taxon>
        <taxon>Thiotrichales</taxon>
        <taxon>Piscirickettsiaceae</taxon>
        <taxon>Methylophaga</taxon>
    </lineage>
</organism>
<dbReference type="PATRIC" id="fig|1286106.3.peg.1368"/>
<dbReference type="GO" id="GO:0015628">
    <property type="term" value="P:protein secretion by the type II secretion system"/>
    <property type="evidence" value="ECO:0007669"/>
    <property type="project" value="TreeGrafter"/>
</dbReference>
<dbReference type="Proteomes" id="UP000012019">
    <property type="component" value="Unassembled WGS sequence"/>
</dbReference>
<protein>
    <submittedName>
        <fullName evidence="3">Late competence protein ComEA, DNA receptor</fullName>
    </submittedName>
</protein>
<evidence type="ECO:0000259" key="2">
    <source>
        <dbReference type="SMART" id="SM00278"/>
    </source>
</evidence>
<evidence type="ECO:0000256" key="1">
    <source>
        <dbReference type="SAM" id="SignalP"/>
    </source>
</evidence>
<dbReference type="PANTHER" id="PTHR21180">
    <property type="entry name" value="ENDONUCLEASE/EXONUCLEASE/PHOSPHATASE FAMILY DOMAIN-CONTAINING PROTEIN 1"/>
    <property type="match status" value="1"/>
</dbReference>
<dbReference type="Gene3D" id="1.10.150.280">
    <property type="entry name" value="AF1531-like domain"/>
    <property type="match status" value="1"/>
</dbReference>
<feature type="domain" description="Helix-hairpin-helix DNA-binding motif class 1" evidence="2">
    <location>
        <begin position="64"/>
        <end position="83"/>
    </location>
</feature>